<dbReference type="Gene3D" id="3.40.1000.30">
    <property type="match status" value="1"/>
</dbReference>
<organism evidence="3">
    <name type="scientific">Eucalyptus grandis</name>
    <name type="common">Flooded gum</name>
    <dbReference type="NCBI Taxonomy" id="71139"/>
    <lineage>
        <taxon>Eukaryota</taxon>
        <taxon>Viridiplantae</taxon>
        <taxon>Streptophyta</taxon>
        <taxon>Embryophyta</taxon>
        <taxon>Tracheophyta</taxon>
        <taxon>Spermatophyta</taxon>
        <taxon>Magnoliopsida</taxon>
        <taxon>eudicotyledons</taxon>
        <taxon>Gunneridae</taxon>
        <taxon>Pentapetalae</taxon>
        <taxon>rosids</taxon>
        <taxon>malvids</taxon>
        <taxon>Myrtales</taxon>
        <taxon>Myrtaceae</taxon>
        <taxon>Myrtoideae</taxon>
        <taxon>Eucalypteae</taxon>
        <taxon>Eucalyptus</taxon>
    </lineage>
</organism>
<dbReference type="InterPro" id="IPR036047">
    <property type="entry name" value="F-box-like_dom_sf"/>
</dbReference>
<accession>A0A059B9J1</accession>
<dbReference type="CDD" id="cd22165">
    <property type="entry name" value="F-box_AtSKIP22-like"/>
    <property type="match status" value="1"/>
</dbReference>
<feature type="domain" description="F-box" evidence="2">
    <location>
        <begin position="314"/>
        <end position="360"/>
    </location>
</feature>
<dbReference type="EMBL" id="KK198759">
    <property type="protein sequence ID" value="KCW62709.1"/>
    <property type="molecule type" value="Genomic_DNA"/>
</dbReference>
<dbReference type="Pfam" id="PF12937">
    <property type="entry name" value="F-box-like"/>
    <property type="match status" value="1"/>
</dbReference>
<reference evidence="3" key="1">
    <citation type="submission" date="2013-07" db="EMBL/GenBank/DDBJ databases">
        <title>The genome of Eucalyptus grandis.</title>
        <authorList>
            <person name="Schmutz J."/>
            <person name="Hayes R."/>
            <person name="Myburg A."/>
            <person name="Tuskan G."/>
            <person name="Grattapaglia D."/>
            <person name="Rokhsar D.S."/>
        </authorList>
    </citation>
    <scope>NUCLEOTIDE SEQUENCE</scope>
    <source>
        <tissue evidence="3">Leaf extractions</tissue>
    </source>
</reference>
<dbReference type="PANTHER" id="PTHR47602">
    <property type="entry name" value="F-BOX PROTEIN SKIP22"/>
    <property type="match status" value="1"/>
</dbReference>
<dbReference type="InterPro" id="IPR001810">
    <property type="entry name" value="F-box_dom"/>
</dbReference>
<dbReference type="SUPFAM" id="SSF81383">
    <property type="entry name" value="F-box domain"/>
    <property type="match status" value="1"/>
</dbReference>
<sequence length="446" mass="49310">MERNVNRHRDTLKLVVPDPCSLPQLRRILAGRLSPSPPPGVSFRLSLNRTDELRSPDPAASLQSLGLASGDLVYFSLGPDALASPRVGDSSSSAESSAGTSGRMRREPMLRGAPGIQGDGVVAADDSTGVRSKFSEPYFLRRVLREELGGDGGDHRLLVIAVQAVLLEPGFVAVDPVTGMPADRFHLSDQWPSAAFTMTLQYSLPELVARTQGLNVTESLVLKFESLGHFISVYGRLAKAKSVLIRVCLNERRFAPIIDVMWVKGDDNVEVNEDGGSLNLSSEKQVFEFWKIVKDGLALPLLIDLTERVGLPLPSCFTCLPTELKLRIFELLPGIDLARVGCVSSELRYLASDNDLWKQKYDEEFGERIESSREINWKLIFTSEAKKKRKWESSLWLWQMPTARVIGGDYDRLPGLGVPPPFGPPFRRVQFRRNIIPSCNLGGLNG</sequence>
<evidence type="ECO:0000259" key="2">
    <source>
        <dbReference type="PROSITE" id="PS50181"/>
    </source>
</evidence>
<dbReference type="FunCoup" id="A0A059B9J1">
    <property type="interactions" value="2112"/>
</dbReference>
<proteinExistence type="predicted"/>
<evidence type="ECO:0000313" key="3">
    <source>
        <dbReference type="EMBL" id="KCW62709.1"/>
    </source>
</evidence>
<dbReference type="PROSITE" id="PS50181">
    <property type="entry name" value="FBOX"/>
    <property type="match status" value="1"/>
</dbReference>
<dbReference type="AlphaFoldDB" id="A0A059B9J1"/>
<name>A0A059B9J1_EUCGR</name>
<feature type="region of interest" description="Disordered" evidence="1">
    <location>
        <begin position="84"/>
        <end position="122"/>
    </location>
</feature>
<dbReference type="SMART" id="SM00256">
    <property type="entry name" value="FBOX"/>
    <property type="match status" value="1"/>
</dbReference>
<dbReference type="InParanoid" id="A0A059B9J1"/>
<dbReference type="Gramene" id="KCW62709">
    <property type="protein sequence ID" value="KCW62709"/>
    <property type="gene ID" value="EUGRSUZ_G00280"/>
</dbReference>
<dbReference type="Gene3D" id="1.20.1280.50">
    <property type="match status" value="1"/>
</dbReference>
<dbReference type="PANTHER" id="PTHR47602:SF2">
    <property type="entry name" value="F-BOX PROTEIN SKIP22"/>
    <property type="match status" value="1"/>
</dbReference>
<protein>
    <recommendedName>
        <fullName evidence="2">F-box domain-containing protein</fullName>
    </recommendedName>
</protein>
<gene>
    <name evidence="3" type="ORF">EUGRSUZ_G00280</name>
</gene>
<evidence type="ECO:0000256" key="1">
    <source>
        <dbReference type="SAM" id="MobiDB-lite"/>
    </source>
</evidence>
<dbReference type="eggNOG" id="ENOG502QTNJ">
    <property type="taxonomic scope" value="Eukaryota"/>
</dbReference>
<feature type="compositionally biased region" description="Low complexity" evidence="1">
    <location>
        <begin position="90"/>
        <end position="102"/>
    </location>
</feature>
<dbReference type="OMA" id="HIEPICS"/>